<dbReference type="PANTHER" id="PTHR16008">
    <property type="entry name" value="F-BOX ONLY PROTEIN 4"/>
    <property type="match status" value="1"/>
</dbReference>
<organism evidence="1 2">
    <name type="scientific">Owenia fusiformis</name>
    <name type="common">Polychaete worm</name>
    <dbReference type="NCBI Taxonomy" id="6347"/>
    <lineage>
        <taxon>Eukaryota</taxon>
        <taxon>Metazoa</taxon>
        <taxon>Spiralia</taxon>
        <taxon>Lophotrochozoa</taxon>
        <taxon>Annelida</taxon>
        <taxon>Polychaeta</taxon>
        <taxon>Sedentaria</taxon>
        <taxon>Canalipalpata</taxon>
        <taxon>Sabellida</taxon>
        <taxon>Oweniida</taxon>
        <taxon>Oweniidae</taxon>
        <taxon>Owenia</taxon>
    </lineage>
</organism>
<dbReference type="GO" id="GO:0005525">
    <property type="term" value="F:GTP binding"/>
    <property type="evidence" value="ECO:0007669"/>
    <property type="project" value="InterPro"/>
</dbReference>
<dbReference type="InterPro" id="IPR027417">
    <property type="entry name" value="P-loop_NTPase"/>
</dbReference>
<dbReference type="InterPro" id="IPR039588">
    <property type="entry name" value="FBXO4"/>
</dbReference>
<dbReference type="Gene3D" id="1.20.1280.50">
    <property type="match status" value="1"/>
</dbReference>
<dbReference type="PANTHER" id="PTHR16008:SF4">
    <property type="entry name" value="F-BOX ONLY PROTEIN 4"/>
    <property type="match status" value="1"/>
</dbReference>
<evidence type="ECO:0000313" key="2">
    <source>
        <dbReference type="Proteomes" id="UP000749559"/>
    </source>
</evidence>
<reference evidence="1" key="1">
    <citation type="submission" date="2022-03" db="EMBL/GenBank/DDBJ databases">
        <authorList>
            <person name="Martin C."/>
        </authorList>
    </citation>
    <scope>NUCLEOTIDE SEQUENCE</scope>
</reference>
<dbReference type="InterPro" id="IPR001810">
    <property type="entry name" value="F-box_dom"/>
</dbReference>
<dbReference type="GO" id="GO:0000209">
    <property type="term" value="P:protein polyubiquitination"/>
    <property type="evidence" value="ECO:0007669"/>
    <property type="project" value="TreeGrafter"/>
</dbReference>
<dbReference type="InterPro" id="IPR006689">
    <property type="entry name" value="Small_GTPase_ARF/SAR"/>
</dbReference>
<dbReference type="AlphaFoldDB" id="A0A8J1Y085"/>
<dbReference type="Pfam" id="PF00025">
    <property type="entry name" value="Arf"/>
    <property type="match status" value="1"/>
</dbReference>
<dbReference type="Proteomes" id="UP000749559">
    <property type="component" value="Unassembled WGS sequence"/>
</dbReference>
<dbReference type="GO" id="GO:0003924">
    <property type="term" value="F:GTPase activity"/>
    <property type="evidence" value="ECO:0007669"/>
    <property type="project" value="InterPro"/>
</dbReference>
<keyword evidence="2" id="KW-1185">Reference proteome</keyword>
<dbReference type="Pfam" id="PF12937">
    <property type="entry name" value="F-box-like"/>
    <property type="match status" value="1"/>
</dbReference>
<dbReference type="PROSITE" id="PS50181">
    <property type="entry name" value="FBOX"/>
    <property type="match status" value="1"/>
</dbReference>
<accession>A0A8J1Y085</accession>
<name>A0A8J1Y085_OWEFU</name>
<dbReference type="EMBL" id="CAIIXF020000001">
    <property type="protein sequence ID" value="CAH1773448.1"/>
    <property type="molecule type" value="Genomic_DNA"/>
</dbReference>
<dbReference type="GO" id="GO:0031146">
    <property type="term" value="P:SCF-dependent proteasomal ubiquitin-dependent protein catabolic process"/>
    <property type="evidence" value="ECO:0007669"/>
    <property type="project" value="InterPro"/>
</dbReference>
<dbReference type="Gene3D" id="3.40.50.300">
    <property type="entry name" value="P-loop containing nucleotide triphosphate hydrolases"/>
    <property type="match status" value="1"/>
</dbReference>
<dbReference type="OrthoDB" id="3219396at2759"/>
<comment type="caution">
    <text evidence="1">The sequence shown here is derived from an EMBL/GenBank/DDBJ whole genome shotgun (WGS) entry which is preliminary data.</text>
</comment>
<dbReference type="GO" id="GO:0019005">
    <property type="term" value="C:SCF ubiquitin ligase complex"/>
    <property type="evidence" value="ECO:0007669"/>
    <property type="project" value="TreeGrafter"/>
</dbReference>
<dbReference type="InterPro" id="IPR036047">
    <property type="entry name" value="F-box-like_dom_sf"/>
</dbReference>
<dbReference type="SMART" id="SM00256">
    <property type="entry name" value="FBOX"/>
    <property type="match status" value="1"/>
</dbReference>
<sequence length="404" mass="46479">MIEISIPSTPMLDNRTYNESKDDDFTNESQLQYFRDILQIYKKHIPVNEMDVPMSGGIQHLMNKTCVREQPRARQPGQSETESHINNMPDSVLLHIFSYLDVENLCRMTEVCHRWLNVSSDNILWQQRLESDVKSWSIIGHTTNPTMYKECQSDWSNKEIYLRCSPQVNNLKIRENLNFHYISSLLRSFLPKKVPKVAMFGPGLESSTSGLVRQILWDTSGVFTRIGMFPGQFDGVGGGFSLKLKSGCMLHLSTLYTSTKREREQVFDGNRLRNNRLIAVQQAEEGAIEDIEQYELRQSVKDLCRTLDAFIFVVDATESIQNLELMRRELFALVNERWAAPSIPVLVLSCIQETSTQRVPCIDVVTALNMTKLNRPWQVHDVQLSCQNKIGSSIQWLVEQAQRV</sequence>
<proteinExistence type="predicted"/>
<protein>
    <submittedName>
        <fullName evidence="1">Uncharacterized protein</fullName>
    </submittedName>
</protein>
<evidence type="ECO:0000313" key="1">
    <source>
        <dbReference type="EMBL" id="CAH1773448.1"/>
    </source>
</evidence>
<dbReference type="SUPFAM" id="SSF81383">
    <property type="entry name" value="F-box domain"/>
    <property type="match status" value="1"/>
</dbReference>
<gene>
    <name evidence="1" type="ORF">OFUS_LOCUS1045</name>
</gene>